<dbReference type="AlphaFoldDB" id="A0A0B7P157"/>
<name>A0A0B7P157_PROFF</name>
<proteinExistence type="predicted"/>
<organism evidence="2">
    <name type="scientific">Propionibacterium freudenreichii subsp. freudenreichii</name>
    <dbReference type="NCBI Taxonomy" id="66712"/>
    <lineage>
        <taxon>Bacteria</taxon>
        <taxon>Bacillati</taxon>
        <taxon>Actinomycetota</taxon>
        <taxon>Actinomycetes</taxon>
        <taxon>Propionibacteriales</taxon>
        <taxon>Propionibacteriaceae</taxon>
        <taxon>Propionibacterium</taxon>
    </lineage>
</organism>
<accession>A0A0B7P157</accession>
<gene>
    <name evidence="2" type="ORF">PFCIRM138_00180</name>
</gene>
<sequence>MGGAVQVAADAHANDAVEEQP</sequence>
<reference evidence="2" key="1">
    <citation type="submission" date="2014-08" db="EMBL/GenBank/DDBJ databases">
        <authorList>
            <person name="Falentin Helene"/>
        </authorList>
    </citation>
    <scope>NUCLEOTIDE SEQUENCE</scope>
</reference>
<evidence type="ECO:0000313" key="2">
    <source>
        <dbReference type="EMBL" id="CEP27203.1"/>
    </source>
</evidence>
<protein>
    <submittedName>
        <fullName evidence="2">Uncharacterized protein</fullName>
    </submittedName>
</protein>
<feature type="region of interest" description="Disordered" evidence="1">
    <location>
        <begin position="1"/>
        <end position="21"/>
    </location>
</feature>
<dbReference type="EMBL" id="LM676429">
    <property type="protein sequence ID" value="CEP27203.1"/>
    <property type="molecule type" value="Genomic_DNA"/>
</dbReference>
<evidence type="ECO:0000256" key="1">
    <source>
        <dbReference type="SAM" id="MobiDB-lite"/>
    </source>
</evidence>